<evidence type="ECO:0000313" key="2">
    <source>
        <dbReference type="Proteomes" id="UP000241164"/>
    </source>
</evidence>
<sequence>MNRTIRDVLLFGAGFAAGAYVMHTVFRTKYQEYADAQIDDMRDHYRKKEADLDTMIEEKAQQKSMEQLTGKYRTESDPEDIVTHDPIEIIQPDEFGDIDDYETRGLTYYADGKLVFDEETMPVNDDDIPNIIGTEALNHFGEFMPSTIHVRNNNYHKDYEIIQVRQNWGDLYPEEEEE</sequence>
<protein>
    <submittedName>
        <fullName evidence="1">Uncharacterized protein</fullName>
    </submittedName>
</protein>
<organism evidence="1 2">
    <name type="scientific">Faecalibacterium phage FP_oengus</name>
    <dbReference type="NCBI Taxonomy" id="2070188"/>
    <lineage>
        <taxon>Viruses</taxon>
        <taxon>Duplodnaviria</taxon>
        <taxon>Heunggongvirae</taxon>
        <taxon>Uroviricota</taxon>
        <taxon>Caudoviricetes</taxon>
        <taxon>Oengusvirus</taxon>
        <taxon>Oengusvirus oengus</taxon>
    </lineage>
</organism>
<evidence type="ECO:0000313" key="1">
    <source>
        <dbReference type="EMBL" id="AUV56518.1"/>
    </source>
</evidence>
<dbReference type="KEGG" id="vg:54987967"/>
<dbReference type="Proteomes" id="UP000241164">
    <property type="component" value="Segment"/>
</dbReference>
<accession>A0A2K9V3B1</accession>
<dbReference type="EMBL" id="MG711463">
    <property type="protein sequence ID" value="AUV56518.1"/>
    <property type="molecule type" value="Genomic_DNA"/>
</dbReference>
<name>A0A2K9V3B1_9CAUD</name>
<dbReference type="GeneID" id="54987967"/>
<proteinExistence type="predicted"/>
<dbReference type="RefSeq" id="YP_009797551.1">
    <property type="nucleotide sequence ID" value="NC_047916.1"/>
</dbReference>
<keyword evidence="2" id="KW-1185">Reference proteome</keyword>
<reference evidence="1 2" key="1">
    <citation type="submission" date="2017-12" db="EMBL/GenBank/DDBJ databases">
        <title>Phages infecting Faecalibacterium prausnitzii belong to novel viral genera that help decipher intestinal viromes.</title>
        <authorList>
            <person name="Petit M.-A."/>
            <person name="De Paepe M."/>
            <person name="Benevides L."/>
            <person name="Langella P."/>
        </authorList>
    </citation>
    <scope>NUCLEOTIDE SEQUENCE [LARGE SCALE GENOMIC DNA]</scope>
</reference>